<dbReference type="OrthoDB" id="6576428at2759"/>
<dbReference type="GO" id="GO:0006508">
    <property type="term" value="P:proteolysis"/>
    <property type="evidence" value="ECO:0007669"/>
    <property type="project" value="UniProtKB-KW"/>
</dbReference>
<dbReference type="PRINTS" id="PR00722">
    <property type="entry name" value="CHYMOTRYPSIN"/>
</dbReference>
<keyword evidence="3" id="KW-0645">Protease</keyword>
<dbReference type="Proteomes" id="UP000494040">
    <property type="component" value="Unassembled WGS sequence"/>
</dbReference>
<dbReference type="PANTHER" id="PTHR24264:SF65">
    <property type="entry name" value="SRCR DOMAIN-CONTAINING PROTEIN"/>
    <property type="match status" value="1"/>
</dbReference>
<dbReference type="InterPro" id="IPR009003">
    <property type="entry name" value="Peptidase_S1_PA"/>
</dbReference>
<sequence>MSITYIFSYLLLYNVIAFSRSKYHSFGKIVGGRFAKKYEFPFVVSIQLPEENHICGGIVFSLIIVVSSCHCAGTFIGKTFTYFDSRIIVIVAGSVDRTPSEDNQTRKVRQVIRHPRCSDSGQGWEYDYSLFILNRALATTPGYIRTIPLYSSDIAKIGDFLLSVEKHGTPCQAVGWGYQNVSGNGIYVNKSTLLKAIKVRLIAKRECKAILCTDPSKYCILDKRNLLCGIGHGGDTCSGDSGGPLICQGYLAGITSWGPECGEYGKTPTIYASVDGLMQFPFLTSGTIVRSFRFGNFLITHAFIVYILILYNKYNY</sequence>
<accession>A0A8I6RJD8</accession>
<organism evidence="9 10">
    <name type="scientific">Cimex lectularius</name>
    <name type="common">Bed bug</name>
    <name type="synonym">Acanthia lectularia</name>
    <dbReference type="NCBI Taxonomy" id="79782"/>
    <lineage>
        <taxon>Eukaryota</taxon>
        <taxon>Metazoa</taxon>
        <taxon>Ecdysozoa</taxon>
        <taxon>Arthropoda</taxon>
        <taxon>Hexapoda</taxon>
        <taxon>Insecta</taxon>
        <taxon>Pterygota</taxon>
        <taxon>Neoptera</taxon>
        <taxon>Paraneoptera</taxon>
        <taxon>Hemiptera</taxon>
        <taxon>Heteroptera</taxon>
        <taxon>Panheteroptera</taxon>
        <taxon>Cimicomorpha</taxon>
        <taxon>Cimicidae</taxon>
        <taxon>Cimex</taxon>
    </lineage>
</organism>
<evidence type="ECO:0000259" key="8">
    <source>
        <dbReference type="PROSITE" id="PS50240"/>
    </source>
</evidence>
<gene>
    <name evidence="9" type="primary">106663786</name>
</gene>
<comment type="subcellular location">
    <subcellularLocation>
        <location evidence="1">Secreted</location>
    </subcellularLocation>
</comment>
<dbReference type="GO" id="GO:0004252">
    <property type="term" value="F:serine-type endopeptidase activity"/>
    <property type="evidence" value="ECO:0007669"/>
    <property type="project" value="InterPro"/>
</dbReference>
<evidence type="ECO:0000256" key="3">
    <source>
        <dbReference type="ARBA" id="ARBA00022670"/>
    </source>
</evidence>
<keyword evidence="6" id="KW-1015">Disulfide bond</keyword>
<keyword evidence="4" id="KW-0378">Hydrolase</keyword>
<feature type="transmembrane region" description="Helical" evidence="7">
    <location>
        <begin position="294"/>
        <end position="311"/>
    </location>
</feature>
<keyword evidence="7" id="KW-0472">Membrane</keyword>
<evidence type="ECO:0000313" key="9">
    <source>
        <dbReference type="EnsemblMetazoa" id="XP_014244364.1"/>
    </source>
</evidence>
<keyword evidence="2" id="KW-0964">Secreted</keyword>
<dbReference type="InterPro" id="IPR001254">
    <property type="entry name" value="Trypsin_dom"/>
</dbReference>
<dbReference type="InterPro" id="IPR001314">
    <property type="entry name" value="Peptidase_S1A"/>
</dbReference>
<dbReference type="EnsemblMetazoa" id="XM_014388878.1">
    <property type="protein sequence ID" value="XP_014244364.1"/>
    <property type="gene ID" value="LOC106663786"/>
</dbReference>
<keyword evidence="7" id="KW-0812">Transmembrane</keyword>
<dbReference type="CDD" id="cd00190">
    <property type="entry name" value="Tryp_SPc"/>
    <property type="match status" value="1"/>
</dbReference>
<dbReference type="AlphaFoldDB" id="A0A8I6RJD8"/>
<keyword evidence="5" id="KW-0720">Serine protease</keyword>
<protein>
    <recommendedName>
        <fullName evidence="8">Peptidase S1 domain-containing protein</fullName>
    </recommendedName>
</protein>
<keyword evidence="7" id="KW-1133">Transmembrane helix</keyword>
<evidence type="ECO:0000256" key="5">
    <source>
        <dbReference type="ARBA" id="ARBA00022825"/>
    </source>
</evidence>
<dbReference type="Pfam" id="PF00089">
    <property type="entry name" value="Trypsin"/>
    <property type="match status" value="1"/>
</dbReference>
<dbReference type="SMART" id="SM00020">
    <property type="entry name" value="Tryp_SPc"/>
    <property type="match status" value="1"/>
</dbReference>
<proteinExistence type="predicted"/>
<name>A0A8I6RJD8_CIMLE</name>
<dbReference type="InterPro" id="IPR050127">
    <property type="entry name" value="Serine_Proteases_S1"/>
</dbReference>
<reference evidence="9" key="1">
    <citation type="submission" date="2022-01" db="UniProtKB">
        <authorList>
            <consortium name="EnsemblMetazoa"/>
        </authorList>
    </citation>
    <scope>IDENTIFICATION</scope>
</reference>
<dbReference type="GO" id="GO:0005615">
    <property type="term" value="C:extracellular space"/>
    <property type="evidence" value="ECO:0007669"/>
    <property type="project" value="TreeGrafter"/>
</dbReference>
<dbReference type="PROSITE" id="PS00135">
    <property type="entry name" value="TRYPSIN_SER"/>
    <property type="match status" value="1"/>
</dbReference>
<keyword evidence="10" id="KW-1185">Reference proteome</keyword>
<evidence type="ECO:0000313" key="10">
    <source>
        <dbReference type="Proteomes" id="UP000494040"/>
    </source>
</evidence>
<evidence type="ECO:0000256" key="6">
    <source>
        <dbReference type="ARBA" id="ARBA00023157"/>
    </source>
</evidence>
<evidence type="ECO:0000256" key="4">
    <source>
        <dbReference type="ARBA" id="ARBA00022801"/>
    </source>
</evidence>
<evidence type="ECO:0000256" key="2">
    <source>
        <dbReference type="ARBA" id="ARBA00022525"/>
    </source>
</evidence>
<dbReference type="Gene3D" id="2.40.10.10">
    <property type="entry name" value="Trypsin-like serine proteases"/>
    <property type="match status" value="1"/>
</dbReference>
<feature type="domain" description="Peptidase S1" evidence="8">
    <location>
        <begin position="29"/>
        <end position="312"/>
    </location>
</feature>
<dbReference type="SUPFAM" id="SSF50494">
    <property type="entry name" value="Trypsin-like serine proteases"/>
    <property type="match status" value="1"/>
</dbReference>
<evidence type="ECO:0000256" key="7">
    <source>
        <dbReference type="SAM" id="Phobius"/>
    </source>
</evidence>
<dbReference type="PROSITE" id="PS50240">
    <property type="entry name" value="TRYPSIN_DOM"/>
    <property type="match status" value="1"/>
</dbReference>
<dbReference type="KEGG" id="clec:106663786"/>
<dbReference type="InterPro" id="IPR033116">
    <property type="entry name" value="TRYPSIN_SER"/>
</dbReference>
<dbReference type="InterPro" id="IPR043504">
    <property type="entry name" value="Peptidase_S1_PA_chymotrypsin"/>
</dbReference>
<dbReference type="PANTHER" id="PTHR24264">
    <property type="entry name" value="TRYPSIN-RELATED"/>
    <property type="match status" value="1"/>
</dbReference>
<evidence type="ECO:0000256" key="1">
    <source>
        <dbReference type="ARBA" id="ARBA00004613"/>
    </source>
</evidence>